<protein>
    <submittedName>
        <fullName evidence="1">(rape) hypothetical protein</fullName>
    </submittedName>
</protein>
<name>A0A816STL7_BRANA</name>
<reference evidence="1" key="1">
    <citation type="submission" date="2021-01" db="EMBL/GenBank/DDBJ databases">
        <authorList>
            <consortium name="Genoscope - CEA"/>
            <person name="William W."/>
        </authorList>
    </citation>
    <scope>NUCLEOTIDE SEQUENCE</scope>
</reference>
<gene>
    <name evidence="1" type="ORF">DARMORV10_A06P17090.1</name>
</gene>
<accession>A0A816STL7</accession>
<proteinExistence type="predicted"/>
<evidence type="ECO:0000313" key="1">
    <source>
        <dbReference type="EMBL" id="CAF2084650.1"/>
    </source>
</evidence>
<organism evidence="1">
    <name type="scientific">Brassica napus</name>
    <name type="common">Rape</name>
    <dbReference type="NCBI Taxonomy" id="3708"/>
    <lineage>
        <taxon>Eukaryota</taxon>
        <taxon>Viridiplantae</taxon>
        <taxon>Streptophyta</taxon>
        <taxon>Embryophyta</taxon>
        <taxon>Tracheophyta</taxon>
        <taxon>Spermatophyta</taxon>
        <taxon>Magnoliopsida</taxon>
        <taxon>eudicotyledons</taxon>
        <taxon>Gunneridae</taxon>
        <taxon>Pentapetalae</taxon>
        <taxon>rosids</taxon>
        <taxon>malvids</taxon>
        <taxon>Brassicales</taxon>
        <taxon>Brassicaceae</taxon>
        <taxon>Brassiceae</taxon>
        <taxon>Brassica</taxon>
    </lineage>
</organism>
<dbReference type="Proteomes" id="UP001295469">
    <property type="component" value="Chromosome A06"/>
</dbReference>
<sequence>MVRHVFAQPSEERHTITVQRFHKTSQIGHWRSYPPKPQRCARTRHDRRWSLKCYSRGQNGVHDVVCRWNMIQIFLVFKVFLMRSSFR</sequence>
<dbReference type="EMBL" id="HG994360">
    <property type="protein sequence ID" value="CAF2084650.1"/>
    <property type="molecule type" value="Genomic_DNA"/>
</dbReference>
<dbReference type="AlphaFoldDB" id="A0A816STL7"/>